<organism evidence="2 3">
    <name type="scientific">Takifugu flavidus</name>
    <name type="common">sansaifugu</name>
    <dbReference type="NCBI Taxonomy" id="433684"/>
    <lineage>
        <taxon>Eukaryota</taxon>
        <taxon>Metazoa</taxon>
        <taxon>Chordata</taxon>
        <taxon>Craniata</taxon>
        <taxon>Vertebrata</taxon>
        <taxon>Euteleostomi</taxon>
        <taxon>Actinopterygii</taxon>
        <taxon>Neopterygii</taxon>
        <taxon>Teleostei</taxon>
        <taxon>Neoteleostei</taxon>
        <taxon>Acanthomorphata</taxon>
        <taxon>Eupercaria</taxon>
        <taxon>Tetraodontiformes</taxon>
        <taxon>Tetradontoidea</taxon>
        <taxon>Tetraodontidae</taxon>
        <taxon>Takifugu</taxon>
    </lineage>
</organism>
<protein>
    <submittedName>
        <fullName evidence="2">Uncharacterized protein</fullName>
    </submittedName>
</protein>
<evidence type="ECO:0000313" key="3">
    <source>
        <dbReference type="Proteomes" id="UP000324091"/>
    </source>
</evidence>
<keyword evidence="3" id="KW-1185">Reference proteome</keyword>
<sequence>MGVENDGLDELPDCESQAEQNRKKEHQAAVLIQSWFRGCKVRTYLRSEGRETRCNAIFSFVFTGSIFYYEDEFLQGDGSQGKYHHWVLFS</sequence>
<dbReference type="PROSITE" id="PS50096">
    <property type="entry name" value="IQ"/>
    <property type="match status" value="1"/>
</dbReference>
<dbReference type="CDD" id="cd23767">
    <property type="entry name" value="IQCD"/>
    <property type="match status" value="1"/>
</dbReference>
<gene>
    <name evidence="2" type="ORF">D4764_02G0004490</name>
</gene>
<evidence type="ECO:0000313" key="2">
    <source>
        <dbReference type="EMBL" id="TWW67408.1"/>
    </source>
</evidence>
<evidence type="ECO:0000256" key="1">
    <source>
        <dbReference type="SAM" id="MobiDB-lite"/>
    </source>
</evidence>
<feature type="compositionally biased region" description="Acidic residues" evidence="1">
    <location>
        <begin position="1"/>
        <end position="13"/>
    </location>
</feature>
<dbReference type="EMBL" id="RHFK02000012">
    <property type="protein sequence ID" value="TWW67408.1"/>
    <property type="molecule type" value="Genomic_DNA"/>
</dbReference>
<dbReference type="Gene3D" id="1.20.5.190">
    <property type="match status" value="1"/>
</dbReference>
<reference evidence="2 3" key="1">
    <citation type="submission" date="2019-04" db="EMBL/GenBank/DDBJ databases">
        <title>Chromosome genome assembly for Takifugu flavidus.</title>
        <authorList>
            <person name="Xiao S."/>
        </authorList>
    </citation>
    <scope>NUCLEOTIDE SEQUENCE [LARGE SCALE GENOMIC DNA]</scope>
    <source>
        <strain evidence="2">HTHZ2018</strain>
        <tissue evidence="2">Muscle</tissue>
    </source>
</reference>
<dbReference type="Pfam" id="PF00612">
    <property type="entry name" value="IQ"/>
    <property type="match status" value="1"/>
</dbReference>
<dbReference type="AlphaFoldDB" id="A0A5C6NKZ9"/>
<dbReference type="Proteomes" id="UP000324091">
    <property type="component" value="Chromosome 2"/>
</dbReference>
<comment type="caution">
    <text evidence="2">The sequence shown here is derived from an EMBL/GenBank/DDBJ whole genome shotgun (WGS) entry which is preliminary data.</text>
</comment>
<proteinExistence type="predicted"/>
<dbReference type="InterPro" id="IPR000048">
    <property type="entry name" value="IQ_motif_EF-hand-BS"/>
</dbReference>
<feature type="region of interest" description="Disordered" evidence="1">
    <location>
        <begin position="1"/>
        <end position="22"/>
    </location>
</feature>
<name>A0A5C6NKZ9_9TELE</name>
<accession>A0A5C6NKZ9</accession>